<dbReference type="EMBL" id="JAODAN010000005">
    <property type="protein sequence ID" value="KAK1924125.1"/>
    <property type="molecule type" value="Genomic_DNA"/>
</dbReference>
<dbReference type="InterPro" id="IPR001670">
    <property type="entry name" value="ADH_Fe/GldA"/>
</dbReference>
<evidence type="ECO:0000259" key="9">
    <source>
        <dbReference type="Pfam" id="PF00465"/>
    </source>
</evidence>
<evidence type="ECO:0000256" key="7">
    <source>
        <dbReference type="ARBA" id="ARBA00049496"/>
    </source>
</evidence>
<dbReference type="Gene3D" id="1.20.1090.10">
    <property type="entry name" value="Dehydroquinate synthase-like - alpha domain"/>
    <property type="match status" value="1"/>
</dbReference>
<sequence length="525" mass="57045">MPAQATRASALRLLSLTHHHGCRGCGSTHSAAHHHHHHPHTHGAGHQHASNRAIGLRGMASPVDVPIFGGPPPGKGDFAFEMASSTLRFGQGATSEVGMDLSNMIAELPASERANAKIAIFTDKNVAKLPVMRTVEESLLREGLNWVLWDKCAVEPTDKSWQEAIEWTRSANITHFLAVGGGSSMDTAKAANLYNTYKQADLYDFINAPIGKGLPITKKLSPLIAIPTTAGTGSETTGTAVLDIPSRAFKTAIAHRSLKPTLGIVDTNNTKTCPKHVAISAGLDVLFHALESWTAVPYTEREPRPSNPLYRPAYQGSNPLSDIFARWALEQTIHWLPKIAKEPDNHDHKGQMLMAASIAGMGFGNAGVHMCHGFSYPISSLNKRREKSKQYVHPSYDPTAPLVPHGLAVSLTAPAVFNFTAVSSPDRHRQAASIFMGKDRAHELDQVTDRDIGLKLREEIQRFLDTVEVPRGLSAIGYSSSDIENLVEGCLPQRRVLNLAPGLARDNQAEEREQLASIVEGSMSW</sequence>
<dbReference type="GO" id="GO:0047988">
    <property type="term" value="F:hydroxyacid-oxoacid transhydrogenase activity"/>
    <property type="evidence" value="ECO:0007669"/>
    <property type="project" value="UniProtKB-EC"/>
</dbReference>
<dbReference type="InterPro" id="IPR056798">
    <property type="entry name" value="ADH_Fe_C"/>
</dbReference>
<comment type="caution">
    <text evidence="11">The sequence shown here is derived from an EMBL/GenBank/DDBJ whole genome shotgun (WGS) entry which is preliminary data.</text>
</comment>
<dbReference type="Gene3D" id="3.40.50.1970">
    <property type="match status" value="1"/>
</dbReference>
<evidence type="ECO:0000256" key="2">
    <source>
        <dbReference type="ARBA" id="ARBA00004173"/>
    </source>
</evidence>
<dbReference type="InterPro" id="IPR042157">
    <property type="entry name" value="HOT"/>
</dbReference>
<evidence type="ECO:0000256" key="8">
    <source>
        <dbReference type="SAM" id="MobiDB-lite"/>
    </source>
</evidence>
<evidence type="ECO:0000256" key="5">
    <source>
        <dbReference type="ARBA" id="ARBA00023002"/>
    </source>
</evidence>
<dbReference type="GO" id="GO:0005739">
    <property type="term" value="C:mitochondrion"/>
    <property type="evidence" value="ECO:0007669"/>
    <property type="project" value="UniProtKB-SubCell"/>
</dbReference>
<keyword evidence="6" id="KW-0496">Mitochondrion</keyword>
<comment type="catalytic activity">
    <reaction evidence="1">
        <text>(S)-3-hydroxybutanoate + 2-oxoglutarate = (R)-2-hydroxyglutarate + acetoacetate</text>
        <dbReference type="Rhea" id="RHEA:23048"/>
        <dbReference type="ChEBI" id="CHEBI:11047"/>
        <dbReference type="ChEBI" id="CHEBI:13705"/>
        <dbReference type="ChEBI" id="CHEBI:15801"/>
        <dbReference type="ChEBI" id="CHEBI:16810"/>
        <dbReference type="EC" id="1.1.99.24"/>
    </reaction>
</comment>
<dbReference type="Pfam" id="PF25137">
    <property type="entry name" value="ADH_Fe_C"/>
    <property type="match status" value="1"/>
</dbReference>
<dbReference type="GO" id="GO:0046872">
    <property type="term" value="F:metal ion binding"/>
    <property type="evidence" value="ECO:0007669"/>
    <property type="project" value="InterPro"/>
</dbReference>
<dbReference type="Proteomes" id="UP001182556">
    <property type="component" value="Unassembled WGS sequence"/>
</dbReference>
<comment type="similarity">
    <text evidence="3">Belongs to the iron-containing alcohol dehydrogenase family. Hydroxyacid-oxoacid transhydrogenase subfamily.</text>
</comment>
<evidence type="ECO:0000313" key="11">
    <source>
        <dbReference type="EMBL" id="KAK1924125.1"/>
    </source>
</evidence>
<keyword evidence="4" id="KW-0809">Transit peptide</keyword>
<comment type="subcellular location">
    <subcellularLocation>
        <location evidence="2">Mitochondrion</location>
    </subcellularLocation>
</comment>
<feature type="region of interest" description="Disordered" evidence="8">
    <location>
        <begin position="25"/>
        <end position="50"/>
    </location>
</feature>
<comment type="catalytic activity">
    <reaction evidence="7">
        <text>4-hydroxybutanoate + 2-oxoglutarate = (R)-2-hydroxyglutarate + succinate semialdehyde</text>
        <dbReference type="Rhea" id="RHEA:24734"/>
        <dbReference type="ChEBI" id="CHEBI:15801"/>
        <dbReference type="ChEBI" id="CHEBI:16724"/>
        <dbReference type="ChEBI" id="CHEBI:16810"/>
        <dbReference type="ChEBI" id="CHEBI:57706"/>
        <dbReference type="EC" id="1.1.99.24"/>
    </reaction>
</comment>
<dbReference type="CDD" id="cd08190">
    <property type="entry name" value="HOT"/>
    <property type="match status" value="1"/>
</dbReference>
<dbReference type="FunFam" id="1.20.1090.10:FF:000003">
    <property type="entry name" value="Probable hydroxyacid-oxoacid transhydrogenase, mitochondrial"/>
    <property type="match status" value="1"/>
</dbReference>
<reference evidence="11" key="1">
    <citation type="submission" date="2023-02" db="EMBL/GenBank/DDBJ databases">
        <title>Identification and recombinant expression of a fungal hydrolase from Papiliotrema laurentii that hydrolyzes apple cutin and clears colloidal polyester polyurethane.</title>
        <authorList>
            <consortium name="DOE Joint Genome Institute"/>
            <person name="Roman V.A."/>
            <person name="Bojanowski C."/>
            <person name="Crable B.R."/>
            <person name="Wagner D.N."/>
            <person name="Hung C.S."/>
            <person name="Nadeau L.J."/>
            <person name="Schratz L."/>
            <person name="Haridas S."/>
            <person name="Pangilinan J."/>
            <person name="Lipzen A."/>
            <person name="Na H."/>
            <person name="Yan M."/>
            <person name="Ng V."/>
            <person name="Grigoriev I.V."/>
            <person name="Spatafora J.W."/>
            <person name="Barlow D."/>
            <person name="Biffinger J."/>
            <person name="Kelley-Loughnane N."/>
            <person name="Varaljay V.A."/>
            <person name="Crookes-Goodson W.J."/>
        </authorList>
    </citation>
    <scope>NUCLEOTIDE SEQUENCE</scope>
    <source>
        <strain evidence="11">5307AH</strain>
    </source>
</reference>
<dbReference type="PANTHER" id="PTHR11496">
    <property type="entry name" value="ALCOHOL DEHYDROGENASE"/>
    <property type="match status" value="1"/>
</dbReference>
<evidence type="ECO:0000313" key="12">
    <source>
        <dbReference type="Proteomes" id="UP001182556"/>
    </source>
</evidence>
<evidence type="ECO:0000256" key="3">
    <source>
        <dbReference type="ARBA" id="ARBA00010005"/>
    </source>
</evidence>
<accession>A0AAD9CYU7</accession>
<dbReference type="GO" id="GO:0004022">
    <property type="term" value="F:alcohol dehydrogenase (NAD+) activity"/>
    <property type="evidence" value="ECO:0007669"/>
    <property type="project" value="InterPro"/>
</dbReference>
<dbReference type="FunFam" id="3.40.50.1970:FF:000003">
    <property type="entry name" value="Alcohol dehydrogenase, iron-containing"/>
    <property type="match status" value="1"/>
</dbReference>
<organism evidence="11 12">
    <name type="scientific">Papiliotrema laurentii</name>
    <name type="common">Cryptococcus laurentii</name>
    <dbReference type="NCBI Taxonomy" id="5418"/>
    <lineage>
        <taxon>Eukaryota</taxon>
        <taxon>Fungi</taxon>
        <taxon>Dikarya</taxon>
        <taxon>Basidiomycota</taxon>
        <taxon>Agaricomycotina</taxon>
        <taxon>Tremellomycetes</taxon>
        <taxon>Tremellales</taxon>
        <taxon>Rhynchogastremaceae</taxon>
        <taxon>Papiliotrema</taxon>
    </lineage>
</organism>
<proteinExistence type="inferred from homology"/>
<dbReference type="Pfam" id="PF00465">
    <property type="entry name" value="Fe-ADH"/>
    <property type="match status" value="1"/>
</dbReference>
<evidence type="ECO:0000256" key="4">
    <source>
        <dbReference type="ARBA" id="ARBA00022946"/>
    </source>
</evidence>
<dbReference type="AlphaFoldDB" id="A0AAD9CYU7"/>
<evidence type="ECO:0000256" key="1">
    <source>
        <dbReference type="ARBA" id="ARBA00000813"/>
    </source>
</evidence>
<name>A0AAD9CYU7_PAPLA</name>
<feature type="domain" description="Fe-containing alcohol dehydrogenase-like C-terminal" evidence="10">
    <location>
        <begin position="316"/>
        <end position="379"/>
    </location>
</feature>
<keyword evidence="5" id="KW-0560">Oxidoreductase</keyword>
<protein>
    <submittedName>
        <fullName evidence="11">Alcohol dehydrogenase</fullName>
    </submittedName>
</protein>
<dbReference type="SUPFAM" id="SSF56796">
    <property type="entry name" value="Dehydroquinate synthase-like"/>
    <property type="match status" value="1"/>
</dbReference>
<gene>
    <name evidence="11" type="ORF">DB88DRAFT_489173</name>
</gene>
<dbReference type="PANTHER" id="PTHR11496:SF83">
    <property type="entry name" value="HYDROXYACID-OXOACID TRANSHYDROGENASE, MITOCHONDRIAL"/>
    <property type="match status" value="1"/>
</dbReference>
<dbReference type="InterPro" id="IPR039697">
    <property type="entry name" value="Alcohol_dehydrogenase_Fe"/>
</dbReference>
<feature type="domain" description="Alcohol dehydrogenase iron-type/glycerol dehydrogenase GldA" evidence="9">
    <location>
        <begin position="88"/>
        <end position="267"/>
    </location>
</feature>
<feature type="compositionally biased region" description="Basic residues" evidence="8">
    <location>
        <begin position="31"/>
        <end position="45"/>
    </location>
</feature>
<evidence type="ECO:0000259" key="10">
    <source>
        <dbReference type="Pfam" id="PF25137"/>
    </source>
</evidence>
<evidence type="ECO:0000256" key="6">
    <source>
        <dbReference type="ARBA" id="ARBA00023128"/>
    </source>
</evidence>
<keyword evidence="12" id="KW-1185">Reference proteome</keyword>